<dbReference type="InterPro" id="IPR016032">
    <property type="entry name" value="Sig_transdc_resp-reg_C-effctor"/>
</dbReference>
<dbReference type="Gene3D" id="1.25.40.10">
    <property type="entry name" value="Tetratricopeptide repeat domain"/>
    <property type="match status" value="1"/>
</dbReference>
<evidence type="ECO:0000313" key="3">
    <source>
        <dbReference type="Proteomes" id="UP001501747"/>
    </source>
</evidence>
<accession>A0ABP7SIU6</accession>
<dbReference type="InterPro" id="IPR005158">
    <property type="entry name" value="BTAD"/>
</dbReference>
<reference evidence="3" key="1">
    <citation type="journal article" date="2019" name="Int. J. Syst. Evol. Microbiol.">
        <title>The Global Catalogue of Microorganisms (GCM) 10K type strain sequencing project: providing services to taxonomists for standard genome sequencing and annotation.</title>
        <authorList>
            <consortium name="The Broad Institute Genomics Platform"/>
            <consortium name="The Broad Institute Genome Sequencing Center for Infectious Disease"/>
            <person name="Wu L."/>
            <person name="Ma J."/>
        </authorList>
    </citation>
    <scope>NUCLEOTIDE SEQUENCE [LARGE SCALE GENOMIC DNA]</scope>
    <source>
        <strain evidence="3">JCM 17342</strain>
    </source>
</reference>
<dbReference type="Gene3D" id="1.10.10.10">
    <property type="entry name" value="Winged helix-like DNA-binding domain superfamily/Winged helix DNA-binding domain"/>
    <property type="match status" value="1"/>
</dbReference>
<dbReference type="Proteomes" id="UP001501747">
    <property type="component" value="Unassembled WGS sequence"/>
</dbReference>
<evidence type="ECO:0000259" key="1">
    <source>
        <dbReference type="SMART" id="SM01043"/>
    </source>
</evidence>
<name>A0ABP7SIU6_9PSEU</name>
<dbReference type="PANTHER" id="PTHR47691:SF3">
    <property type="entry name" value="HTH-TYPE TRANSCRIPTIONAL REGULATOR RV0890C-RELATED"/>
    <property type="match status" value="1"/>
</dbReference>
<keyword evidence="3" id="KW-1185">Reference proteome</keyword>
<dbReference type="PANTHER" id="PTHR47691">
    <property type="entry name" value="REGULATOR-RELATED"/>
    <property type="match status" value="1"/>
</dbReference>
<dbReference type="Pfam" id="PF03704">
    <property type="entry name" value="BTAD"/>
    <property type="match status" value="1"/>
</dbReference>
<dbReference type="Pfam" id="PF13401">
    <property type="entry name" value="AAA_22"/>
    <property type="match status" value="1"/>
</dbReference>
<feature type="domain" description="Bacterial transcriptional activator" evidence="1">
    <location>
        <begin position="92"/>
        <end position="238"/>
    </location>
</feature>
<dbReference type="InterPro" id="IPR036388">
    <property type="entry name" value="WH-like_DNA-bd_sf"/>
</dbReference>
<dbReference type="Gene3D" id="3.40.50.300">
    <property type="entry name" value="P-loop containing nucleotide triphosphate hydrolases"/>
    <property type="match status" value="1"/>
</dbReference>
<comment type="caution">
    <text evidence="2">The sequence shown here is derived from an EMBL/GenBank/DDBJ whole genome shotgun (WGS) entry which is preliminary data.</text>
</comment>
<organism evidence="2 3">
    <name type="scientific">Allokutzneria multivorans</name>
    <dbReference type="NCBI Taxonomy" id="1142134"/>
    <lineage>
        <taxon>Bacteria</taxon>
        <taxon>Bacillati</taxon>
        <taxon>Actinomycetota</taxon>
        <taxon>Actinomycetes</taxon>
        <taxon>Pseudonocardiales</taxon>
        <taxon>Pseudonocardiaceae</taxon>
        <taxon>Allokutzneria</taxon>
    </lineage>
</organism>
<proteinExistence type="predicted"/>
<dbReference type="EMBL" id="BAABAL010000014">
    <property type="protein sequence ID" value="GAA4012392.1"/>
    <property type="molecule type" value="Genomic_DNA"/>
</dbReference>
<gene>
    <name evidence="2" type="ORF">GCM10022247_38730</name>
</gene>
<protein>
    <recommendedName>
        <fullName evidence="1">Bacterial transcriptional activator domain-containing protein</fullName>
    </recommendedName>
</protein>
<dbReference type="InterPro" id="IPR027417">
    <property type="entry name" value="P-loop_NTPase"/>
</dbReference>
<sequence length="1038" mass="111306">MTTELTLLPRVAYRDHEITGPRLRGLLALLAGDLRAGCGTGRLIEGLWPDALPENPAKALQVLVSRARSQLGADLIVSTATGYRLSLSEEQVDAAAVVLSVAESARCAREGDHAAALARAEAGLALWAGADLDGAEPGRAEPDDPVAALRSERAGTHRALERARAVALARLGRKDEALEALTSLADVLPRDEELLAELLRCEPVPAALARYEAHRRALRDELGADPGAELQKIHQELLRGEAPVVRHGIAHEPNPLLGRDEDIDAVLNLLRTSRVTSVIGAGGLGKTRLAHAVSRRADQRVVYFVELAGLPADGDVTRAVAAALGLREVQRADLVPGIARLGGAASALLVLDNCEHVLGRVAELVRALVALTPDLCVLTTSRAPLGLSSESVYPLPELSLPTTVELFRQRARAARPDVDLPEDAVESLCGQLDGLPLAVELAAARVRVMSVAEVADRLSDRFALLRGGSRDAPQRHRTLHAVVDWSWTLLDPAGQTALRALSVFPGGFSAVAAERLLGGHETLDLLERLVDQSLVKVADTPSGIRFRMLEAVREFSAAQREAAGESDRVREEFLRWAREFGIRNHDLVFGRPTVRGAEVVRAEEDNLGFALRMGLDRRDGAVVAATAATLGGLWLLESNYARMAMITREVDDVLVRYDPGPELAEVTRTIAVLSAITTFMVLGPHAVRSLVVLRRLPPPPPHTVSGALTIVLGTRDVDELEALCDSPWPLVAGFASAVVGYLWENRGDLERALAVSERMLECLHDKGSPLLLSTAHGRLSELCLYLGHSDAAREHSRAAVRELAEFGAFNLTQMRLGVVLADLQAGDVDAAERGVDGIVPDRLAEAVGLITFEMATRAEIKLARGEVDAGLRQWRLVAERVLVGDDPGVGTAELGINPWVVEVHGVAVVAHARHGRIELIAGIVDGLPSVLAALLTKRPLKSPSVLMDHVLYGTLLAALGMADIARGDDAGVRLIALAERFRFQRGFQPTMSASAIREAAENANGPAYAEAVAEYADRSLVELRTDALAVVRARWPRA</sequence>
<dbReference type="SMART" id="SM01043">
    <property type="entry name" value="BTAD"/>
    <property type="match status" value="1"/>
</dbReference>
<evidence type="ECO:0000313" key="2">
    <source>
        <dbReference type="EMBL" id="GAA4012392.1"/>
    </source>
</evidence>
<dbReference type="SUPFAM" id="SSF52540">
    <property type="entry name" value="P-loop containing nucleoside triphosphate hydrolases"/>
    <property type="match status" value="1"/>
</dbReference>
<dbReference type="SUPFAM" id="SSF46894">
    <property type="entry name" value="C-terminal effector domain of the bipartite response regulators"/>
    <property type="match status" value="1"/>
</dbReference>
<dbReference type="InterPro" id="IPR011990">
    <property type="entry name" value="TPR-like_helical_dom_sf"/>
</dbReference>
<dbReference type="SUPFAM" id="SSF48452">
    <property type="entry name" value="TPR-like"/>
    <property type="match status" value="1"/>
</dbReference>
<dbReference type="InterPro" id="IPR049945">
    <property type="entry name" value="AAA_22"/>
</dbReference>
<dbReference type="RefSeq" id="WP_344876707.1">
    <property type="nucleotide sequence ID" value="NZ_BAABAL010000014.1"/>
</dbReference>